<dbReference type="CDD" id="cd02208">
    <property type="entry name" value="cupin_RmlC-like"/>
    <property type="match status" value="1"/>
</dbReference>
<sequence>MLLAGSAQAAAEDPRLHPGQLRLLALDWAQLREVVPGAVYMRHWFGTDQSTALFRFPPAAASAAPAALAFHSHGTELAVQVAGDSEIVDERGRRYPLREGDVVLVKANVRHTGTFGGTENRILSVVTPARPEYSPEDGAAYFPGHGQPAAKAAPPRTDYTGPTVRTLFNLGTVEPTLLSYAGGGVAFRHWHGDDVSVAVTRLRADGSGHVAAAHAVHGEEVAWVVRGQMAYALTGGARVTANAGQAVFLPPYRAHSAQCLAAECLIVSWHGPRRDEWGVPGSLPPLRFVTTGAGAVVVPVKVQCPCEASTAAAGPAGGGR</sequence>
<evidence type="ECO:0000313" key="1">
    <source>
        <dbReference type="EMBL" id="ANX04967.1"/>
    </source>
</evidence>
<dbReference type="Gene3D" id="2.60.120.10">
    <property type="entry name" value="Jelly Rolls"/>
    <property type="match status" value="2"/>
</dbReference>
<organism evidence="1 2">
    <name type="scientific">Immundisolibacter cernigliae</name>
    <dbReference type="NCBI Taxonomy" id="1810504"/>
    <lineage>
        <taxon>Bacteria</taxon>
        <taxon>Pseudomonadati</taxon>
        <taxon>Pseudomonadota</taxon>
        <taxon>Gammaproteobacteria</taxon>
        <taxon>Immundisolibacterales</taxon>
        <taxon>Immundisolibacteraceae</taxon>
        <taxon>Immundisolibacter</taxon>
    </lineage>
</organism>
<dbReference type="InterPro" id="IPR014710">
    <property type="entry name" value="RmlC-like_jellyroll"/>
</dbReference>
<keyword evidence="2" id="KW-1185">Reference proteome</keyword>
<dbReference type="SUPFAM" id="SSF51182">
    <property type="entry name" value="RmlC-like cupins"/>
    <property type="match status" value="2"/>
</dbReference>
<dbReference type="InterPro" id="IPR011051">
    <property type="entry name" value="RmlC_Cupin_sf"/>
</dbReference>
<protein>
    <recommendedName>
        <fullName evidence="3">Cupin 2 conserved barrel domain-containing protein</fullName>
    </recommendedName>
</protein>
<name>A0A1B1YW74_9GAMM</name>
<dbReference type="EMBL" id="CP014671">
    <property type="protein sequence ID" value="ANX04967.1"/>
    <property type="molecule type" value="Genomic_DNA"/>
</dbReference>
<proteinExistence type="predicted"/>
<accession>A0A1B1YW74</accession>
<dbReference type="STRING" id="1810504.PG2T_12815"/>
<reference evidence="2" key="1">
    <citation type="submission" date="2016-03" db="EMBL/GenBank/DDBJ databases">
        <title>Complete genome sequence of Solimmundus cernigliae, representing a novel lineage of polycyclic aromatic hydrocarbon degraders within the Gammaproteobacteria.</title>
        <authorList>
            <person name="Singleton D.R."/>
            <person name="Dickey A.N."/>
            <person name="Scholl E.H."/>
            <person name="Wright F.A."/>
            <person name="Aitken M.D."/>
        </authorList>
    </citation>
    <scope>NUCLEOTIDE SEQUENCE [LARGE SCALE GENOMIC DNA]</scope>
    <source>
        <strain evidence="2">TR3.2</strain>
    </source>
</reference>
<dbReference type="InParanoid" id="A0A1B1YW74"/>
<dbReference type="AlphaFoldDB" id="A0A1B1YW74"/>
<evidence type="ECO:0000313" key="2">
    <source>
        <dbReference type="Proteomes" id="UP000092952"/>
    </source>
</evidence>
<gene>
    <name evidence="1" type="ORF">PG2T_12815</name>
</gene>
<dbReference type="Proteomes" id="UP000092952">
    <property type="component" value="Chromosome"/>
</dbReference>
<evidence type="ECO:0008006" key="3">
    <source>
        <dbReference type="Google" id="ProtNLM"/>
    </source>
</evidence>
<dbReference type="KEGG" id="gbi:PG2T_12815"/>